<proteinExistence type="predicted"/>
<comment type="caution">
    <text evidence="2">The sequence shown here is derived from an EMBL/GenBank/DDBJ whole genome shotgun (WGS) entry which is preliminary data.</text>
</comment>
<gene>
    <name evidence="2" type="ORF">ACFPBZ_01660</name>
</gene>
<dbReference type="RefSeq" id="WP_378034230.1">
    <property type="nucleotide sequence ID" value="NZ_JBHSIV010000001.1"/>
</dbReference>
<name>A0ABV9YGY6_9PSEU</name>
<evidence type="ECO:0000256" key="1">
    <source>
        <dbReference type="SAM" id="MobiDB-lite"/>
    </source>
</evidence>
<evidence type="ECO:0000313" key="2">
    <source>
        <dbReference type="EMBL" id="MFC5060897.1"/>
    </source>
</evidence>
<feature type="region of interest" description="Disordered" evidence="1">
    <location>
        <begin position="1"/>
        <end position="46"/>
    </location>
</feature>
<keyword evidence="3" id="KW-1185">Reference proteome</keyword>
<evidence type="ECO:0000313" key="3">
    <source>
        <dbReference type="Proteomes" id="UP001595947"/>
    </source>
</evidence>
<dbReference type="Proteomes" id="UP001595947">
    <property type="component" value="Unassembled WGS sequence"/>
</dbReference>
<protein>
    <submittedName>
        <fullName evidence="2">Uncharacterized protein</fullName>
    </submittedName>
</protein>
<accession>A0ABV9YGY6</accession>
<reference evidence="3" key="1">
    <citation type="journal article" date="2019" name="Int. J. Syst. Evol. Microbiol.">
        <title>The Global Catalogue of Microorganisms (GCM) 10K type strain sequencing project: providing services to taxonomists for standard genome sequencing and annotation.</title>
        <authorList>
            <consortium name="The Broad Institute Genomics Platform"/>
            <consortium name="The Broad Institute Genome Sequencing Center for Infectious Disease"/>
            <person name="Wu L."/>
            <person name="Ma J."/>
        </authorList>
    </citation>
    <scope>NUCLEOTIDE SEQUENCE [LARGE SCALE GENOMIC DNA]</scope>
    <source>
        <strain evidence="3">CGMCC 4.7093</strain>
    </source>
</reference>
<feature type="compositionally biased region" description="Pro residues" evidence="1">
    <location>
        <begin position="25"/>
        <end position="45"/>
    </location>
</feature>
<sequence>MADRSEVPGTSSPDAPADASVPTGTPVPPGPVSPTSGPPAAPVPPHRTVLARLDADTDAVVVTGTDDEARAALVRGLAEDGRRVRVVAPTAAEAQAWRRRLGEEPARSHRVAPGIVGTVEEIAEHLAATREQDGWLIDLLGPDDTLDAPTATGPVPPLAAGDLATLRRLLVAEHGEPGSGARPRLDPARRHQVLPPPAELPPEPHVDQLAGELLDVAGPAGSPGREAARPLIAALACLPPDAAVALEPAVRRVDETVMALGRGGEDAPWARRVIDAVLDGSAVAAWARFTAALAVVDGVAEHDRLAGSAQVRVTDDTIDLEAAAVAFERFAAFLAGGGSVRRMFKSDEQRAVEAALPGLAVNRVEPTTLEGATAVAHHLRLRQAEATVAAAAAPLGRVLRPAEQRALLVHRLLSLRELGARAAADLEDVDRLRGLLVALPVDVRPPTEGLPAVGRVVATARRLAARSSADLARRELGDVVARLSSGSLPSEQAPELRAAVAALRRLDVAGYAAAVEAVDAARDEQRDLRRSDTLAARLIEWPGLLEALDADTSDATWEPRERRWSQAWAHRRAAAWLPHAELPDPLVTTRTLQPRAGEADLVVVPLDEGAEVDARVVALPGPDDGRRLLVRRAGP</sequence>
<organism evidence="2 3">
    <name type="scientific">Actinomycetospora atypica</name>
    <dbReference type="NCBI Taxonomy" id="1290095"/>
    <lineage>
        <taxon>Bacteria</taxon>
        <taxon>Bacillati</taxon>
        <taxon>Actinomycetota</taxon>
        <taxon>Actinomycetes</taxon>
        <taxon>Pseudonocardiales</taxon>
        <taxon>Pseudonocardiaceae</taxon>
        <taxon>Actinomycetospora</taxon>
    </lineage>
</organism>
<dbReference type="EMBL" id="JBHSIV010000001">
    <property type="protein sequence ID" value="MFC5060897.1"/>
    <property type="molecule type" value="Genomic_DNA"/>
</dbReference>